<dbReference type="InterPro" id="IPR036236">
    <property type="entry name" value="Znf_C2H2_sf"/>
</dbReference>
<dbReference type="GO" id="GO:0005634">
    <property type="term" value="C:nucleus"/>
    <property type="evidence" value="ECO:0007669"/>
    <property type="project" value="UniProtKB-SubCell"/>
</dbReference>
<evidence type="ECO:0000256" key="7">
    <source>
        <dbReference type="ARBA" id="ARBA00023242"/>
    </source>
</evidence>
<evidence type="ECO:0000256" key="10">
    <source>
        <dbReference type="SAM" id="MobiDB-lite"/>
    </source>
</evidence>
<comment type="caution">
    <text evidence="12">The sequence shown here is derived from an EMBL/GenBank/DDBJ whole genome shotgun (WGS) entry which is preliminary data.</text>
</comment>
<evidence type="ECO:0000256" key="5">
    <source>
        <dbReference type="ARBA" id="ARBA00022771"/>
    </source>
</evidence>
<dbReference type="OrthoDB" id="6155966at2759"/>
<evidence type="ECO:0000256" key="8">
    <source>
        <dbReference type="ARBA" id="ARBA00038089"/>
    </source>
</evidence>
<sequence>MVTSEVGASKVTSEPASSTGAKPASTTMTEKADEPIKCLWTGCGIECANAEALYHHLCDDHVGRISKNNLCLTCSWDNCGASYGKRDHITSHIRIHTPLKPFTCSTCGKNFKRSQDLKKHGRTHQDTTSPASMDMNMPSTTMPKSAASSTNDALQIPVDPVDNVATPAFSAGSSPGSLSPSLSPQARMSRYEMQDNGVYPDRYRGNMYPSIPHYQEAMDPYISMRTESEMYGSMPGQHNGMSAVPQDPVFMDRRALPTESLKRARPAVDEFWNDVRRKKVTPTYDQNMAERLDNLWVPRVGLDQNDLDTFLNESVDVINAMTPMQNDVRFSTGFSPRNNLVDMNTWLLQLGVNMNRTNRFDGQAVPQFGQSMDFTQSLQQLGLGHIPGIDMVPGLMSGVMESNGLQPQAPMYDKDVHPVYRQVQPLMRAPPTSTKMEEDMEVDVPPVQKLSSGSASPQSTRDSSRSPSPHLPMYPSLPAGGKMDMNRPPRRGPSNDGPNTRERHMRLILNLLLALNQKKRLDPNTGKAVPLRHG</sequence>
<dbReference type="GO" id="GO:0045944">
    <property type="term" value="P:positive regulation of transcription by RNA polymerase II"/>
    <property type="evidence" value="ECO:0007669"/>
    <property type="project" value="TreeGrafter"/>
</dbReference>
<dbReference type="Pfam" id="PF00096">
    <property type="entry name" value="zf-C2H2"/>
    <property type="match status" value="1"/>
</dbReference>
<feature type="compositionally biased region" description="Polar residues" evidence="10">
    <location>
        <begin position="10"/>
        <end position="28"/>
    </location>
</feature>
<dbReference type="AlphaFoldDB" id="A0A0M8MU77"/>
<dbReference type="PROSITE" id="PS50157">
    <property type="entry name" value="ZINC_FINGER_C2H2_2"/>
    <property type="match status" value="2"/>
</dbReference>
<dbReference type="PANTHER" id="PTHR47257:SF1">
    <property type="entry name" value="PH-RESPONSE TRANSCRIPTION FACTOR PACC_RIM101"/>
    <property type="match status" value="1"/>
</dbReference>
<gene>
    <name evidence="12" type="ORF">Malapachy_1887</name>
</gene>
<dbReference type="Proteomes" id="UP000037751">
    <property type="component" value="Unassembled WGS sequence"/>
</dbReference>
<dbReference type="GO" id="GO:0008270">
    <property type="term" value="F:zinc ion binding"/>
    <property type="evidence" value="ECO:0007669"/>
    <property type="project" value="UniProtKB-KW"/>
</dbReference>
<proteinExistence type="inferred from homology"/>
<evidence type="ECO:0000259" key="11">
    <source>
        <dbReference type="PROSITE" id="PS50157"/>
    </source>
</evidence>
<dbReference type="VEuPathDB" id="FungiDB:Malapachy_1887"/>
<evidence type="ECO:0000256" key="6">
    <source>
        <dbReference type="ARBA" id="ARBA00022833"/>
    </source>
</evidence>
<organism evidence="12 13">
    <name type="scientific">Malassezia pachydermatis</name>
    <dbReference type="NCBI Taxonomy" id="77020"/>
    <lineage>
        <taxon>Eukaryota</taxon>
        <taxon>Fungi</taxon>
        <taxon>Dikarya</taxon>
        <taxon>Basidiomycota</taxon>
        <taxon>Ustilaginomycotina</taxon>
        <taxon>Malasseziomycetes</taxon>
        <taxon>Malasseziales</taxon>
        <taxon>Malasseziaceae</taxon>
        <taxon>Malassezia</taxon>
    </lineage>
</organism>
<dbReference type="SUPFAM" id="SSF57667">
    <property type="entry name" value="beta-beta-alpha zinc fingers"/>
    <property type="match status" value="1"/>
</dbReference>
<dbReference type="PANTHER" id="PTHR47257">
    <property type="entry name" value="PH-RESPONSE TRANSCRIPTION FACTOR PACC/RIM101"/>
    <property type="match status" value="1"/>
</dbReference>
<name>A0A0M8MU77_9BASI</name>
<evidence type="ECO:0000313" key="13">
    <source>
        <dbReference type="Proteomes" id="UP000037751"/>
    </source>
</evidence>
<evidence type="ECO:0000313" key="12">
    <source>
        <dbReference type="EMBL" id="KOS13890.1"/>
    </source>
</evidence>
<evidence type="ECO:0000256" key="1">
    <source>
        <dbReference type="ARBA" id="ARBA00004123"/>
    </source>
</evidence>
<evidence type="ECO:0000256" key="9">
    <source>
        <dbReference type="PROSITE-ProRule" id="PRU00042"/>
    </source>
</evidence>
<keyword evidence="7" id="KW-0539">Nucleus</keyword>
<evidence type="ECO:0000256" key="4">
    <source>
        <dbReference type="ARBA" id="ARBA00022737"/>
    </source>
</evidence>
<dbReference type="GeneID" id="28728258"/>
<dbReference type="PROSITE" id="PS00028">
    <property type="entry name" value="ZINC_FINGER_C2H2_1"/>
    <property type="match status" value="2"/>
</dbReference>
<dbReference type="InterPro" id="IPR050806">
    <property type="entry name" value="pacC/RIM101"/>
</dbReference>
<feature type="domain" description="C2H2-type" evidence="11">
    <location>
        <begin position="72"/>
        <end position="101"/>
    </location>
</feature>
<feature type="region of interest" description="Disordered" evidence="10">
    <location>
        <begin position="1"/>
        <end position="28"/>
    </location>
</feature>
<feature type="compositionally biased region" description="Polar residues" evidence="10">
    <location>
        <begin position="449"/>
        <end position="467"/>
    </location>
</feature>
<dbReference type="FunFam" id="3.30.160.60:FF:002343">
    <property type="entry name" value="Zinc finger protein 33A"/>
    <property type="match status" value="1"/>
</dbReference>
<evidence type="ECO:0000256" key="2">
    <source>
        <dbReference type="ARBA" id="ARBA00022491"/>
    </source>
</evidence>
<feature type="compositionally biased region" description="Polar residues" evidence="10">
    <location>
        <begin position="126"/>
        <end position="151"/>
    </location>
</feature>
<accession>A0A0M8MU77</accession>
<keyword evidence="3" id="KW-0479">Metal-binding</keyword>
<keyword evidence="13" id="KW-1185">Reference proteome</keyword>
<keyword evidence="2" id="KW-0678">Repressor</keyword>
<reference evidence="12 13" key="1">
    <citation type="submission" date="2015-07" db="EMBL/GenBank/DDBJ databases">
        <title>Draft Genome Sequence of Malassezia furfur CBS1878 and Malassezia pachydermatis CBS1879.</title>
        <authorList>
            <person name="Triana S."/>
            <person name="Ohm R."/>
            <person name="Gonzalez A."/>
            <person name="DeCock H."/>
            <person name="Restrepo S."/>
            <person name="Celis A."/>
        </authorList>
    </citation>
    <scope>NUCLEOTIDE SEQUENCE [LARGE SCALE GENOMIC DNA]</scope>
    <source>
        <strain evidence="12 13">CBS 1879</strain>
    </source>
</reference>
<feature type="region of interest" description="Disordered" evidence="10">
    <location>
        <begin position="431"/>
        <end position="501"/>
    </location>
</feature>
<comment type="similarity">
    <text evidence="8">Belongs to the pacC/RIM101 family.</text>
</comment>
<dbReference type="Gene3D" id="3.30.160.60">
    <property type="entry name" value="Classic Zinc Finger"/>
    <property type="match status" value="3"/>
</dbReference>
<feature type="region of interest" description="Disordered" evidence="10">
    <location>
        <begin position="115"/>
        <end position="151"/>
    </location>
</feature>
<dbReference type="SMART" id="SM00355">
    <property type="entry name" value="ZnF_C2H2"/>
    <property type="match status" value="3"/>
</dbReference>
<keyword evidence="5 9" id="KW-0863">Zinc-finger</keyword>
<keyword evidence="6" id="KW-0862">Zinc</keyword>
<evidence type="ECO:0000256" key="3">
    <source>
        <dbReference type="ARBA" id="ARBA00022723"/>
    </source>
</evidence>
<keyword evidence="4" id="KW-0677">Repeat</keyword>
<dbReference type="STRING" id="77020.A0A0M8MU77"/>
<dbReference type="EMBL" id="LGAV01000005">
    <property type="protein sequence ID" value="KOS13890.1"/>
    <property type="molecule type" value="Genomic_DNA"/>
</dbReference>
<dbReference type="RefSeq" id="XP_017991522.1">
    <property type="nucleotide sequence ID" value="XM_018136383.1"/>
</dbReference>
<feature type="domain" description="C2H2-type" evidence="11">
    <location>
        <begin position="102"/>
        <end position="129"/>
    </location>
</feature>
<dbReference type="InterPro" id="IPR013087">
    <property type="entry name" value="Znf_C2H2_type"/>
</dbReference>
<comment type="subcellular location">
    <subcellularLocation>
        <location evidence="1">Nucleus</location>
    </subcellularLocation>
</comment>
<protein>
    <submittedName>
        <fullName evidence="12">Transcription factor</fullName>
    </submittedName>
</protein>